<reference evidence="1 2" key="1">
    <citation type="journal article" date="2021" name="Microb. Ecol.">
        <title>Candidatus Mesenet longicola: Novel Endosymbionts of Brontispa longissima that Induce Cytoplasmic Incompatibility.</title>
        <authorList>
            <person name="Takano S."/>
            <person name="Gotoh Y."/>
            <person name="Hayashi T."/>
        </authorList>
    </citation>
    <scope>NUCLEOTIDE SEQUENCE [LARGE SCALE GENOMIC DNA]</scope>
    <source>
        <strain evidence="1">L5</strain>
    </source>
</reference>
<keyword evidence="2" id="KW-1185">Reference proteome</keyword>
<evidence type="ECO:0000313" key="2">
    <source>
        <dbReference type="Proteomes" id="UP000637906"/>
    </source>
</evidence>
<dbReference type="EMBL" id="BNGU01000009">
    <property type="protein sequence ID" value="GHM59344.1"/>
    <property type="molecule type" value="Genomic_DNA"/>
</dbReference>
<comment type="caution">
    <text evidence="1">The sequence shown here is derived from an EMBL/GenBank/DDBJ whole genome shotgun (WGS) entry which is preliminary data.</text>
</comment>
<name>A0A8J3MLW6_9RICK</name>
<evidence type="ECO:0000313" key="1">
    <source>
        <dbReference type="EMBL" id="GHM59344.1"/>
    </source>
</evidence>
<proteinExistence type="predicted"/>
<gene>
    <name evidence="1" type="ORF">sL5_03370</name>
</gene>
<protein>
    <submittedName>
        <fullName evidence="1">Uncharacterized protein</fullName>
    </submittedName>
</protein>
<sequence>MTRRTKKVALPSSKTITLSGDLEAKLHYDNLPNDIVENTVNQIKKVDGEYPNFKALVENNAHKPLQFYVYNDRDSYQKHTESTSKYGYFDHSSNTMYTYIDPNDNDPFLIDAMQIAQNERVLPKKYIVQLNDNLEAILHYNNLSDKKLKTIEQRIKDNFNEYEELFGIDDHGTAKTITFFLHDNKKDFDDYGYSYANYLLRQFDLDRTNILNAYHYVGHSNVPLREQISYALSYHNVSKSLAMLTDRVEVIELPKSNVQIKLDTNDLSNEEVKTAKKEIINTFMDIKFDTHMEISLDRYSVGDDVLVSLLRKVRPREDYDHESAKEALEDPIIQRDMPILLSDKTKVEKSQMLLAHKEIIEFPRYNFEVEFYHNLKGYALERAKQEIINNVYDFKEAFGLRAEHPKNPDITSKFRIFAYENGSDFYNYGGIAGGYAEGAGCDIYIANAYTYQGAPSEAPIQTIRHEFGHALANYINGCRFPEDPIGEGMAAYPQRQFHPLNSAYESRVYGEELVKEIQSSAVLDISPENYLYRIPAFFAEIYPEVMKDIFQNRTLYNNPLEHFKNKFPFLVSHISSKESFDSYGYKFLSRIFEKPEIKQKFLDFVKSKVAESKYIDEVRDLNAFRVVKGDHIGTDKNTDEEYYIGMIVDDRGEIGAFSPVEYSFSRGEIKALNHATQDSIIIPKQYHNLKLVKVDSNYKLAFCDKGGNEYRDAQACRNQTKDFLYTDNAQEAFALVDLHSLQGITGKEENLGKIFSIKPTNSKSIISIYDGRKETGSFTNEIGYINKNKFYFKNEHSTDFKIYDKNRALIIITKENDEYKLSLADGNYIDDDNKFLKQSTELSGNAIDVHDTHSKGTAITEFFEKEDTLLFRYGPGPENEKTMTLSDGLKAKLYYESISDDIVENIVNQIKEVEDEYPNFKALIDNNVSKSIQFYVYDTRNSYKAHTGSDSKYGHYDHSSNTMYTYRDPDDVDAFLSDATQVAHNERVLPKKDIVQLDDDMQVVLHYNKLDAKELKAIKHKIKDAFDEYEELFGIEDHGTKTITFFLHDNKEDYDNYGYSYANYLLRQFDLDQINILNAYHYVDGNDVPLRMQVSYALSHHNVGKGLAMLSEREEPLEDEIQDEGELDEEEVIDLSQYNLKVRIHYNDLSDDQLGAAEKEIKKTFSDFNKSFKLEKSNSPRELQLYIYDNRGDFTKHTGSDAAGIASPYWNGDNVAKMSIYKLDDDGVGFTEYLRHELAHGLTFYCNGSPGLTCGGKADYGLTSFLLEGIAYYIHEGSNLPGGSTFNPEDYYKDGHKLVSLLERCYPKVIDSIIHNNNLYKNALKHFKAEFPNLVSHISDDESFSVYDEAFFERIFDNDEVVRTFEENYNNISEDLSDMSYKMINGSLRITDSETGDTVKMPKKFKYLKLEEDDEGEYGLALCDKKGRALSDNKKYAKMDDKYKYLDTKAVNLDEDIEFGDYDEGDIFSMKADKSSPQIIRIFDYDEEEIGMLSNNDFI</sequence>
<dbReference type="Proteomes" id="UP000637906">
    <property type="component" value="Unassembled WGS sequence"/>
</dbReference>
<accession>A0A8J3MLW6</accession>
<organism evidence="1 2">
    <name type="scientific">Candidatus Mesenet longicola</name>
    <dbReference type="NCBI Taxonomy" id="1892558"/>
    <lineage>
        <taxon>Bacteria</taxon>
        <taxon>Pseudomonadati</taxon>
        <taxon>Pseudomonadota</taxon>
        <taxon>Alphaproteobacteria</taxon>
        <taxon>Rickettsiales</taxon>
        <taxon>Anaplasmataceae</taxon>
        <taxon>Candidatus Mesenet</taxon>
    </lineage>
</organism>